<feature type="compositionally biased region" description="Polar residues" evidence="13">
    <location>
        <begin position="861"/>
        <end position="871"/>
    </location>
</feature>
<sequence length="871" mass="97004">MALLALFVVLTLQVAIPAASQEGFLNIDCGLEANNSGYTDPQTGLFFVSDEPYVDGGEVSRLSPEDTTIGSQPRYAHTVRTFPSGTRNCYMLPTVQGTKYLLRVGFIYGSYEYLMISNSLSAAQFELHLGVEFWTPVDRVKAMEQEINEAVLMAPASWLPVCLLSTGSGTPFVSYMQVIQLPEKLYPPVSSPDQTMSRYKRYSMGPATGITRYPDDKYDRFWWQMEPDETLSNLATTSTIELEDTFAVPMPVLQTAITAAGNMTKLNITTWHDSSLTEYMVFLHFADFQNSQFRQFDADMNDNQLGTKNSISAYHPSYLAAGCVFSSNWLRANDGDYIITLVGTAVSVLPPMLNAFEIYKRIPHKNLMTFHVDFDTIMAIKLEYGIKKNWIGDPCFHSWDGVECSDSSGNNTRIISLDLSNCNLHGVISNRNLSGNQLNGPIPDSLCKTKAGLAIYRYGSDGNICNATVALSPSRKRATILVVSVVAVVLVVFTIFVLAYLVWRAKTKPNISIHDINEELRLKYEIQRRQYHENHLQTIGTRRFSYKDLEKFTSKFKQFVGKGGFGPVYYGCLDDGTEVAVKIRSKSASSQGLDQFLAEIRSLTKVHHRNLVVLIGYCWEKDHLALVYEYMSRGNLHDHLKGQNDVGETLNWATRLRIVLESAQGLNYLHKGCDLPIIHRDVKSNNILLGQNLQAKIADLGLCKTFLTDTQTHMTATPAGTIGYIDPQYHRTCRLTERIDVYSFGVVLLEVATGESPTLPGQDHIVQRVKQKITSGDINSVADVRLGGAYDICSMWKVVNTAISCTIDDASERPMMASVVAELMECLALEEARMGRPGRVSQLDRLCPVMSSPGQADDSMASVSTFDLSAR</sequence>
<dbReference type="EC" id="2.7.11.1" evidence="2"/>
<dbReference type="Proteomes" id="UP000032180">
    <property type="component" value="Chromosome 9"/>
</dbReference>
<evidence type="ECO:0000256" key="12">
    <source>
        <dbReference type="ARBA" id="ARBA00048679"/>
    </source>
</evidence>
<evidence type="ECO:0000313" key="17">
    <source>
        <dbReference type="EnsemblPlants" id="LPERR09G04710.2"/>
    </source>
</evidence>
<keyword evidence="3" id="KW-0723">Serine/threonine-protein kinase</keyword>
<reference evidence="18" key="2">
    <citation type="submission" date="2013-12" db="EMBL/GenBank/DDBJ databases">
        <authorList>
            <person name="Yu Y."/>
            <person name="Lee S."/>
            <person name="de Baynast K."/>
            <person name="Wissotski M."/>
            <person name="Liu L."/>
            <person name="Talag J."/>
            <person name="Goicoechea J."/>
            <person name="Angelova A."/>
            <person name="Jetty R."/>
            <person name="Kudrna D."/>
            <person name="Golser W."/>
            <person name="Rivera L."/>
            <person name="Zhang J."/>
            <person name="Wing R."/>
        </authorList>
    </citation>
    <scope>NUCLEOTIDE SEQUENCE</scope>
</reference>
<evidence type="ECO:0000256" key="10">
    <source>
        <dbReference type="ARBA" id="ARBA00023136"/>
    </source>
</evidence>
<keyword evidence="10 14" id="KW-0472">Membrane</keyword>
<feature type="domain" description="Protein kinase" evidence="16">
    <location>
        <begin position="554"/>
        <end position="827"/>
    </location>
</feature>
<dbReference type="Gene3D" id="1.10.510.10">
    <property type="entry name" value="Transferase(Phosphotransferase) domain 1"/>
    <property type="match status" value="1"/>
</dbReference>
<evidence type="ECO:0000256" key="9">
    <source>
        <dbReference type="ARBA" id="ARBA00022989"/>
    </source>
</evidence>
<evidence type="ECO:0000256" key="15">
    <source>
        <dbReference type="SAM" id="SignalP"/>
    </source>
</evidence>
<dbReference type="PROSITE" id="PS00108">
    <property type="entry name" value="PROTEIN_KINASE_ST"/>
    <property type="match status" value="1"/>
</dbReference>
<keyword evidence="15" id="KW-0732">Signal</keyword>
<feature type="transmembrane region" description="Helical" evidence="14">
    <location>
        <begin position="337"/>
        <end position="356"/>
    </location>
</feature>
<comment type="catalytic activity">
    <reaction evidence="11">
        <text>L-threonyl-[protein] + ATP = O-phospho-L-threonyl-[protein] + ADP + H(+)</text>
        <dbReference type="Rhea" id="RHEA:46608"/>
        <dbReference type="Rhea" id="RHEA-COMP:11060"/>
        <dbReference type="Rhea" id="RHEA-COMP:11605"/>
        <dbReference type="ChEBI" id="CHEBI:15378"/>
        <dbReference type="ChEBI" id="CHEBI:30013"/>
        <dbReference type="ChEBI" id="CHEBI:30616"/>
        <dbReference type="ChEBI" id="CHEBI:61977"/>
        <dbReference type="ChEBI" id="CHEBI:456216"/>
        <dbReference type="EC" id="2.7.11.1"/>
    </reaction>
</comment>
<dbReference type="STRING" id="77586.A0A0D9XCT0"/>
<dbReference type="AlphaFoldDB" id="A0A0D9XCT0"/>
<dbReference type="InterPro" id="IPR011009">
    <property type="entry name" value="Kinase-like_dom_sf"/>
</dbReference>
<feature type="region of interest" description="Disordered" evidence="13">
    <location>
        <begin position="851"/>
        <end position="871"/>
    </location>
</feature>
<keyword evidence="4" id="KW-0808">Transferase</keyword>
<accession>A0A0D9XCT0</accession>
<dbReference type="Gramene" id="LPERR09G04710.2">
    <property type="protein sequence ID" value="LPERR09G04710.2"/>
    <property type="gene ID" value="LPERR09G04710"/>
</dbReference>
<keyword evidence="18" id="KW-1185">Reference proteome</keyword>
<dbReference type="PROSITE" id="PS50011">
    <property type="entry name" value="PROTEIN_KINASE_DOM"/>
    <property type="match status" value="1"/>
</dbReference>
<reference evidence="17" key="3">
    <citation type="submission" date="2015-04" db="UniProtKB">
        <authorList>
            <consortium name="EnsemblPlants"/>
        </authorList>
    </citation>
    <scope>IDENTIFICATION</scope>
</reference>
<dbReference type="SMART" id="SM00220">
    <property type="entry name" value="S_TKc"/>
    <property type="match status" value="1"/>
</dbReference>
<dbReference type="GO" id="GO:0004674">
    <property type="term" value="F:protein serine/threonine kinase activity"/>
    <property type="evidence" value="ECO:0007669"/>
    <property type="project" value="UniProtKB-KW"/>
</dbReference>
<dbReference type="Gene3D" id="3.80.10.10">
    <property type="entry name" value="Ribonuclease Inhibitor"/>
    <property type="match status" value="1"/>
</dbReference>
<keyword evidence="8" id="KW-0067">ATP-binding</keyword>
<evidence type="ECO:0000256" key="5">
    <source>
        <dbReference type="ARBA" id="ARBA00022692"/>
    </source>
</evidence>
<dbReference type="GO" id="GO:0005524">
    <property type="term" value="F:ATP binding"/>
    <property type="evidence" value="ECO:0007669"/>
    <property type="project" value="UniProtKB-KW"/>
</dbReference>
<dbReference type="Gene3D" id="3.30.200.20">
    <property type="entry name" value="Phosphorylase Kinase, domain 1"/>
    <property type="match status" value="1"/>
</dbReference>
<dbReference type="PANTHER" id="PTHR45631:SF6">
    <property type="entry name" value="OS09G0352000 PROTEIN"/>
    <property type="match status" value="1"/>
</dbReference>
<dbReference type="FunFam" id="1.10.510.10:FF:001023">
    <property type="entry name" value="Os07g0541700 protein"/>
    <property type="match status" value="1"/>
</dbReference>
<dbReference type="InterPro" id="IPR024788">
    <property type="entry name" value="Malectin-like_Carb-bd_dom"/>
</dbReference>
<dbReference type="SUPFAM" id="SSF56112">
    <property type="entry name" value="Protein kinase-like (PK-like)"/>
    <property type="match status" value="1"/>
</dbReference>
<evidence type="ECO:0000259" key="16">
    <source>
        <dbReference type="PROSITE" id="PS50011"/>
    </source>
</evidence>
<feature type="chain" id="PRO_5002349733" description="non-specific serine/threonine protein kinase" evidence="15">
    <location>
        <begin position="21"/>
        <end position="871"/>
    </location>
</feature>
<keyword evidence="9 14" id="KW-1133">Transmembrane helix</keyword>
<evidence type="ECO:0000256" key="14">
    <source>
        <dbReference type="SAM" id="Phobius"/>
    </source>
</evidence>
<protein>
    <recommendedName>
        <fullName evidence="2">non-specific serine/threonine protein kinase</fullName>
        <ecNumber evidence="2">2.7.11.1</ecNumber>
    </recommendedName>
</protein>
<organism evidence="17 18">
    <name type="scientific">Leersia perrieri</name>
    <dbReference type="NCBI Taxonomy" id="77586"/>
    <lineage>
        <taxon>Eukaryota</taxon>
        <taxon>Viridiplantae</taxon>
        <taxon>Streptophyta</taxon>
        <taxon>Embryophyta</taxon>
        <taxon>Tracheophyta</taxon>
        <taxon>Spermatophyta</taxon>
        <taxon>Magnoliopsida</taxon>
        <taxon>Liliopsida</taxon>
        <taxon>Poales</taxon>
        <taxon>Poaceae</taxon>
        <taxon>BOP clade</taxon>
        <taxon>Oryzoideae</taxon>
        <taxon>Oryzeae</taxon>
        <taxon>Oryzinae</taxon>
        <taxon>Leersia</taxon>
    </lineage>
</organism>
<evidence type="ECO:0000256" key="7">
    <source>
        <dbReference type="ARBA" id="ARBA00022777"/>
    </source>
</evidence>
<evidence type="ECO:0000256" key="2">
    <source>
        <dbReference type="ARBA" id="ARBA00012513"/>
    </source>
</evidence>
<evidence type="ECO:0000256" key="6">
    <source>
        <dbReference type="ARBA" id="ARBA00022741"/>
    </source>
</evidence>
<dbReference type="InterPro" id="IPR000719">
    <property type="entry name" value="Prot_kinase_dom"/>
</dbReference>
<dbReference type="GO" id="GO:0016020">
    <property type="term" value="C:membrane"/>
    <property type="evidence" value="ECO:0007669"/>
    <property type="project" value="UniProtKB-SubCell"/>
</dbReference>
<keyword evidence="6" id="KW-0547">Nucleotide-binding</keyword>
<name>A0A0D9XCT0_9ORYZ</name>
<reference evidence="17 18" key="1">
    <citation type="submission" date="2012-08" db="EMBL/GenBank/DDBJ databases">
        <title>Oryza genome evolution.</title>
        <authorList>
            <person name="Wing R.A."/>
        </authorList>
    </citation>
    <scope>NUCLEOTIDE SEQUENCE</scope>
</reference>
<evidence type="ECO:0000313" key="18">
    <source>
        <dbReference type="Proteomes" id="UP000032180"/>
    </source>
</evidence>
<dbReference type="Pfam" id="PF12819">
    <property type="entry name" value="Malectin_like"/>
    <property type="match status" value="1"/>
</dbReference>
<feature type="transmembrane region" description="Helical" evidence="14">
    <location>
        <begin position="480"/>
        <end position="503"/>
    </location>
</feature>
<evidence type="ECO:0000256" key="3">
    <source>
        <dbReference type="ARBA" id="ARBA00022527"/>
    </source>
</evidence>
<dbReference type="InterPro" id="IPR032675">
    <property type="entry name" value="LRR_dom_sf"/>
</dbReference>
<dbReference type="PANTHER" id="PTHR45631">
    <property type="entry name" value="OS07G0107800 PROTEIN-RELATED"/>
    <property type="match status" value="1"/>
</dbReference>
<dbReference type="InterPro" id="IPR008271">
    <property type="entry name" value="Ser/Thr_kinase_AS"/>
</dbReference>
<dbReference type="EnsemblPlants" id="LPERR09G04710.2">
    <property type="protein sequence ID" value="LPERR09G04710.2"/>
    <property type="gene ID" value="LPERR09G04710"/>
</dbReference>
<feature type="signal peptide" evidence="15">
    <location>
        <begin position="1"/>
        <end position="20"/>
    </location>
</feature>
<proteinExistence type="predicted"/>
<evidence type="ECO:0000256" key="8">
    <source>
        <dbReference type="ARBA" id="ARBA00022840"/>
    </source>
</evidence>
<evidence type="ECO:0000256" key="11">
    <source>
        <dbReference type="ARBA" id="ARBA00047899"/>
    </source>
</evidence>
<comment type="catalytic activity">
    <reaction evidence="12">
        <text>L-seryl-[protein] + ATP = O-phospho-L-seryl-[protein] + ADP + H(+)</text>
        <dbReference type="Rhea" id="RHEA:17989"/>
        <dbReference type="Rhea" id="RHEA-COMP:9863"/>
        <dbReference type="Rhea" id="RHEA-COMP:11604"/>
        <dbReference type="ChEBI" id="CHEBI:15378"/>
        <dbReference type="ChEBI" id="CHEBI:29999"/>
        <dbReference type="ChEBI" id="CHEBI:30616"/>
        <dbReference type="ChEBI" id="CHEBI:83421"/>
        <dbReference type="ChEBI" id="CHEBI:456216"/>
        <dbReference type="EC" id="2.7.11.1"/>
    </reaction>
</comment>
<dbReference type="Pfam" id="PF07714">
    <property type="entry name" value="PK_Tyr_Ser-Thr"/>
    <property type="match status" value="1"/>
</dbReference>
<evidence type="ECO:0000256" key="1">
    <source>
        <dbReference type="ARBA" id="ARBA00004167"/>
    </source>
</evidence>
<evidence type="ECO:0000256" key="13">
    <source>
        <dbReference type="SAM" id="MobiDB-lite"/>
    </source>
</evidence>
<evidence type="ECO:0000256" key="4">
    <source>
        <dbReference type="ARBA" id="ARBA00022679"/>
    </source>
</evidence>
<keyword evidence="7" id="KW-0418">Kinase</keyword>
<comment type="subcellular location">
    <subcellularLocation>
        <location evidence="1">Membrane</location>
        <topology evidence="1">Single-pass membrane protein</topology>
    </subcellularLocation>
</comment>
<dbReference type="InterPro" id="IPR001245">
    <property type="entry name" value="Ser-Thr/Tyr_kinase_cat_dom"/>
</dbReference>
<dbReference type="FunFam" id="3.30.200.20:FF:000178">
    <property type="entry name" value="serine/threonine-protein kinase PBS1-like"/>
    <property type="match status" value="1"/>
</dbReference>
<dbReference type="eggNOG" id="ENOG502QQCZ">
    <property type="taxonomic scope" value="Eukaryota"/>
</dbReference>
<keyword evidence="5 14" id="KW-0812">Transmembrane</keyword>